<feature type="compositionally biased region" description="Low complexity" evidence="1">
    <location>
        <begin position="177"/>
        <end position="192"/>
    </location>
</feature>
<dbReference type="InterPro" id="IPR031353">
    <property type="entry name" value="NACHT_sigma"/>
</dbReference>
<dbReference type="Pfam" id="PF17107">
    <property type="entry name" value="SesA"/>
    <property type="match status" value="1"/>
</dbReference>
<feature type="domain" description="NACHT-NTPase sigma" evidence="2">
    <location>
        <begin position="165"/>
        <end position="205"/>
    </location>
</feature>
<evidence type="ECO:0000313" key="4">
    <source>
        <dbReference type="EMBL" id="KAK2616855.1"/>
    </source>
</evidence>
<organism evidence="4 5">
    <name type="scientific">Conoideocrella luteorostrata</name>
    <dbReference type="NCBI Taxonomy" id="1105319"/>
    <lineage>
        <taxon>Eukaryota</taxon>
        <taxon>Fungi</taxon>
        <taxon>Dikarya</taxon>
        <taxon>Ascomycota</taxon>
        <taxon>Pezizomycotina</taxon>
        <taxon>Sordariomycetes</taxon>
        <taxon>Hypocreomycetidae</taxon>
        <taxon>Hypocreales</taxon>
        <taxon>Clavicipitaceae</taxon>
        <taxon>Conoideocrella</taxon>
    </lineage>
</organism>
<reference evidence="4" key="1">
    <citation type="submission" date="2023-06" db="EMBL/GenBank/DDBJ databases">
        <title>Conoideocrella luteorostrata (Hypocreales: Clavicipitaceae), a potential biocontrol fungus for elongate hemlock scale in United States Christmas tree production areas.</title>
        <authorList>
            <person name="Barrett H."/>
            <person name="Lovett B."/>
            <person name="Macias A.M."/>
            <person name="Stajich J.E."/>
            <person name="Kasson M.T."/>
        </authorList>
    </citation>
    <scope>NUCLEOTIDE SEQUENCE</scope>
    <source>
        <strain evidence="4">ARSEF 14590</strain>
    </source>
</reference>
<dbReference type="InterPro" id="IPR031352">
    <property type="entry name" value="SesA"/>
</dbReference>
<dbReference type="EMBL" id="JASWJB010000002">
    <property type="protein sequence ID" value="KAK2616855.1"/>
    <property type="molecule type" value="Genomic_DNA"/>
</dbReference>
<name>A0AAJ0D044_9HYPO</name>
<feature type="domain" description="NACHT-NTPase and P-loop NTPases N-terminal" evidence="3">
    <location>
        <begin position="14"/>
        <end position="127"/>
    </location>
</feature>
<protein>
    <submittedName>
        <fullName evidence="4">Uncharacterized protein</fullName>
    </submittedName>
</protein>
<evidence type="ECO:0000313" key="5">
    <source>
        <dbReference type="Proteomes" id="UP001251528"/>
    </source>
</evidence>
<evidence type="ECO:0000259" key="3">
    <source>
        <dbReference type="Pfam" id="PF17107"/>
    </source>
</evidence>
<dbReference type="Proteomes" id="UP001251528">
    <property type="component" value="Unassembled WGS sequence"/>
</dbReference>
<evidence type="ECO:0000256" key="1">
    <source>
        <dbReference type="SAM" id="MobiDB-lite"/>
    </source>
</evidence>
<keyword evidence="5" id="KW-1185">Reference proteome</keyword>
<feature type="region of interest" description="Disordered" evidence="1">
    <location>
        <begin position="168"/>
        <end position="196"/>
    </location>
</feature>
<dbReference type="Pfam" id="PF17106">
    <property type="entry name" value="NACHT_sigma"/>
    <property type="match status" value="1"/>
</dbReference>
<gene>
    <name evidence="4" type="ORF">QQS21_000233</name>
</gene>
<accession>A0AAJ0D044</accession>
<dbReference type="AlphaFoldDB" id="A0AAJ0D044"/>
<sequence>MSRIITFIDRATLQLENTAAEYEKVRSDNNLRLVFHQAGQGVVLVREALEVAKGHLQSKLSGVSENAKKPIKACEQKALLSKRMFGQVAQAPENARFVVYSKLLAQDGKRYMVEVLVQGMMNDVCELVEQCGLGEEMKDEIENLRDAVNDLKEMGTLVDSGERTTTFTNLGEGDQFNSTNGQQNNNTGAGNQLPGASFQERVIFGEQASDTQESKR</sequence>
<evidence type="ECO:0000259" key="2">
    <source>
        <dbReference type="Pfam" id="PF17106"/>
    </source>
</evidence>
<proteinExistence type="predicted"/>
<comment type="caution">
    <text evidence="4">The sequence shown here is derived from an EMBL/GenBank/DDBJ whole genome shotgun (WGS) entry which is preliminary data.</text>
</comment>